<dbReference type="InterPro" id="IPR039780">
    <property type="entry name" value="Mot2"/>
</dbReference>
<feature type="region of interest" description="Disordered" evidence="2">
    <location>
        <begin position="198"/>
        <end position="217"/>
    </location>
</feature>
<dbReference type="GO" id="GO:0004842">
    <property type="term" value="F:ubiquitin-protein transferase activity"/>
    <property type="evidence" value="ECO:0007669"/>
    <property type="project" value="InterPro"/>
</dbReference>
<evidence type="ECO:0000259" key="3">
    <source>
        <dbReference type="PROSITE" id="PS50089"/>
    </source>
</evidence>
<accession>A0A811QPT3</accession>
<dbReference type="Gene3D" id="3.30.40.10">
    <property type="entry name" value="Zinc/RING finger domain, C3HC4 (zinc finger)"/>
    <property type="match status" value="1"/>
</dbReference>
<feature type="region of interest" description="Disordered" evidence="2">
    <location>
        <begin position="81"/>
        <end position="103"/>
    </location>
</feature>
<dbReference type="Proteomes" id="UP000604825">
    <property type="component" value="Unassembled WGS sequence"/>
</dbReference>
<evidence type="ECO:0000313" key="4">
    <source>
        <dbReference type="EMBL" id="CAD6258871.1"/>
    </source>
</evidence>
<feature type="compositionally biased region" description="Polar residues" evidence="2">
    <location>
        <begin position="232"/>
        <end position="254"/>
    </location>
</feature>
<keyword evidence="1" id="KW-0863">Zinc-finger</keyword>
<feature type="compositionally biased region" description="Basic residues" evidence="2">
    <location>
        <begin position="82"/>
        <end position="92"/>
    </location>
</feature>
<dbReference type="PANTHER" id="PTHR12603:SF36">
    <property type="entry name" value="RNA BINDING (RRM_RBD_RNP MOTIFS) FAMILY PROTEIN"/>
    <property type="match status" value="1"/>
</dbReference>
<evidence type="ECO:0000313" key="5">
    <source>
        <dbReference type="Proteomes" id="UP000604825"/>
    </source>
</evidence>
<keyword evidence="1" id="KW-0862">Zinc</keyword>
<feature type="region of interest" description="Disordered" evidence="2">
    <location>
        <begin position="807"/>
        <end position="907"/>
    </location>
</feature>
<protein>
    <recommendedName>
        <fullName evidence="3">RING-type domain-containing protein</fullName>
    </recommendedName>
</protein>
<feature type="compositionally biased region" description="Polar residues" evidence="2">
    <location>
        <begin position="269"/>
        <end position="282"/>
    </location>
</feature>
<dbReference type="OrthoDB" id="1923159at2759"/>
<evidence type="ECO:0000256" key="1">
    <source>
        <dbReference type="PROSITE-ProRule" id="PRU00175"/>
    </source>
</evidence>
<reference evidence="4" key="1">
    <citation type="submission" date="2020-10" db="EMBL/GenBank/DDBJ databases">
        <authorList>
            <person name="Han B."/>
            <person name="Lu T."/>
            <person name="Zhao Q."/>
            <person name="Huang X."/>
            <person name="Zhao Y."/>
        </authorList>
    </citation>
    <scope>NUCLEOTIDE SEQUENCE</scope>
</reference>
<dbReference type="InterPro" id="IPR001841">
    <property type="entry name" value="Znf_RING"/>
</dbReference>
<name>A0A811QPT3_9POAL</name>
<feature type="region of interest" description="Disordered" evidence="2">
    <location>
        <begin position="232"/>
        <end position="340"/>
    </location>
</feature>
<dbReference type="CDD" id="cd16618">
    <property type="entry name" value="mRING-HC-C4C4_CNOT4"/>
    <property type="match status" value="1"/>
</dbReference>
<dbReference type="InterPro" id="IPR039515">
    <property type="entry name" value="NOT4_mRING-HC-C4C4"/>
</dbReference>
<dbReference type="GO" id="GO:0030014">
    <property type="term" value="C:CCR4-NOT complex"/>
    <property type="evidence" value="ECO:0007669"/>
    <property type="project" value="InterPro"/>
</dbReference>
<dbReference type="Pfam" id="PF14570">
    <property type="entry name" value="zf-RING_4"/>
    <property type="match status" value="1"/>
</dbReference>
<gene>
    <name evidence="4" type="ORF">NCGR_LOCUS42337</name>
</gene>
<dbReference type="SUPFAM" id="SSF57850">
    <property type="entry name" value="RING/U-box"/>
    <property type="match status" value="1"/>
</dbReference>
<dbReference type="PROSITE" id="PS50089">
    <property type="entry name" value="ZF_RING_2"/>
    <property type="match status" value="1"/>
</dbReference>
<feature type="compositionally biased region" description="Low complexity" evidence="2">
    <location>
        <begin position="288"/>
        <end position="308"/>
    </location>
</feature>
<proteinExistence type="predicted"/>
<dbReference type="InterPro" id="IPR013083">
    <property type="entry name" value="Znf_RING/FYVE/PHD"/>
</dbReference>
<keyword evidence="1" id="KW-0479">Metal-binding</keyword>
<keyword evidence="5" id="KW-1185">Reference proteome</keyword>
<dbReference type="InterPro" id="IPR012677">
    <property type="entry name" value="Nucleotide-bd_a/b_plait_sf"/>
</dbReference>
<feature type="compositionally biased region" description="Polar residues" evidence="2">
    <location>
        <begin position="812"/>
        <end position="821"/>
    </location>
</feature>
<dbReference type="PANTHER" id="PTHR12603">
    <property type="entry name" value="CCR4-NOT TRANSCRIPTION COMPLEX RELATED"/>
    <property type="match status" value="1"/>
</dbReference>
<feature type="compositionally biased region" description="Polar residues" evidence="2">
    <location>
        <begin position="844"/>
        <end position="853"/>
    </location>
</feature>
<evidence type="ECO:0000256" key="2">
    <source>
        <dbReference type="SAM" id="MobiDB-lite"/>
    </source>
</evidence>
<dbReference type="GO" id="GO:0008270">
    <property type="term" value="F:zinc ion binding"/>
    <property type="evidence" value="ECO:0007669"/>
    <property type="project" value="UniProtKB-KW"/>
</dbReference>
<dbReference type="Gene3D" id="3.30.70.330">
    <property type="match status" value="1"/>
</dbReference>
<dbReference type="GO" id="GO:0016567">
    <property type="term" value="P:protein ubiquitination"/>
    <property type="evidence" value="ECO:0007669"/>
    <property type="project" value="TreeGrafter"/>
</dbReference>
<feature type="region of interest" description="Disordered" evidence="2">
    <location>
        <begin position="372"/>
        <end position="392"/>
    </location>
</feature>
<dbReference type="FunFam" id="3.30.40.10:FF:000155">
    <property type="entry name" value="RNA binding (RRM/RBD/RNP motifs) family protein"/>
    <property type="match status" value="1"/>
</dbReference>
<feature type="compositionally biased region" description="Polar residues" evidence="2">
    <location>
        <begin position="199"/>
        <end position="208"/>
    </location>
</feature>
<feature type="compositionally biased region" description="Polar residues" evidence="2">
    <location>
        <begin position="864"/>
        <end position="894"/>
    </location>
</feature>
<feature type="domain" description="RING-type" evidence="3">
    <location>
        <begin position="9"/>
        <end position="57"/>
    </location>
</feature>
<feature type="compositionally biased region" description="Polar residues" evidence="2">
    <location>
        <begin position="309"/>
        <end position="325"/>
    </location>
</feature>
<dbReference type="EMBL" id="CAJGYO010000010">
    <property type="protein sequence ID" value="CAD6258871.1"/>
    <property type="molecule type" value="Genomic_DNA"/>
</dbReference>
<comment type="caution">
    <text evidence="4">The sequence shown here is derived from an EMBL/GenBank/DDBJ whole genome shotgun (WGS) entry which is preliminary data.</text>
</comment>
<sequence length="1103" mass="119738">MSDDGDRTCPLCAEEMDITDQQLKPCKCGYDICVWCWHHIIDMAEKEETEGRCPACRTRYDKDRIVKMAATCDRTVAEKNAEKKHKAQKVKPKAAPPTTAMSTVESKKHLASVRVIQRNLVYIIGLPAHLCNESVLERREYFGQYGKVLKVSVSRPTGPPSQASANSNISVYVSLNRHALVLRSIAMHGCETWTRVPQMASSVSQRRTGTVLPPPGDDFSYSAVVSAKHTFKNGTLNTTNQPRLSPPNSSSGRSTLPPAASWGQRDLNARTTATGATSSQSHTKPKSESQSNPFSSSSIISSTKTPSSWNDDTSTATKMSEGQQVSEKESKTLQPYKPGISKETQALSSLDIDFSTIPSAWNDDDIVVSDGISKGSDENQVANENGELTHPASKPLVLSKNDITMNNITSKSPSDFVSSLAISKSDVSTSDGDHSLTNITPKSLTSKAVDCQSSHAAGEKILEDIGSRNTDMEKLSAEISSVKLGGNNDIQSMAVPCTSVDVPMDQNFDKDQPHPNLDEFFLPSENKDTILSCQYSSDKRLDWSSELQNCGVTPLNDIVDSTMLTDKLHSVLLDGSKQPSYSSFAQFPSTLDNSLWNDTESNPALTIGTRASSQTGFSSINNTYVLPNEGQDGLGTVYTHGNVSGHPGIGSHQHRAMGSDSIGSFDKTISVNKDESRIISDMLSSEFNPWDDSYSTANNFVRMLRESENNDVHFTAPSWKSGTGSKESRFSFARQDNQGNLLDSSLRNCGTGTEQNFSLLPQNSRGNIYQNGLSFQSLENDFSNSNSLGVLDMATAGFSAPARVPPPGFSSAFPSQDSLNPTPGFPSGISSHDGSIPLPRFPSAFSSGISAQEVSKPPTRLPSPFSSGFSSQDGPNTSSRFPSAFSSGLPSQDGLNPPSRFPFAFSSGFSSQDGSNQSYGSTYQDNILRDTVLGGNSNHYQSQFGRHSSDMEFDDPAILAVGKGLMPGIGDSGLEMKNSPAFQAQLQPASSDPRFQLHVQPNVQSHQNLRFTDPMQDGLNHMNDNYLASRFLAQNHGPVSPYVHILQQPRNSQVTNGHWDGWSDSRQGNNTPMSDMSRVLYPSEANKLHMLGSNDIYNRTFGM</sequence>
<dbReference type="AlphaFoldDB" id="A0A811QPT3"/>
<organism evidence="4 5">
    <name type="scientific">Miscanthus lutarioriparius</name>
    <dbReference type="NCBI Taxonomy" id="422564"/>
    <lineage>
        <taxon>Eukaryota</taxon>
        <taxon>Viridiplantae</taxon>
        <taxon>Streptophyta</taxon>
        <taxon>Embryophyta</taxon>
        <taxon>Tracheophyta</taxon>
        <taxon>Spermatophyta</taxon>
        <taxon>Magnoliopsida</taxon>
        <taxon>Liliopsida</taxon>
        <taxon>Poales</taxon>
        <taxon>Poaceae</taxon>
        <taxon>PACMAD clade</taxon>
        <taxon>Panicoideae</taxon>
        <taxon>Andropogonodae</taxon>
        <taxon>Andropogoneae</taxon>
        <taxon>Saccharinae</taxon>
        <taxon>Miscanthus</taxon>
    </lineage>
</organism>